<accession>A0A081K8B1</accession>
<proteinExistence type="predicted"/>
<dbReference type="EMBL" id="JOJP01000001">
    <property type="protein sequence ID" value="KEI70387.1"/>
    <property type="molecule type" value="Genomic_DNA"/>
</dbReference>
<evidence type="ECO:0000313" key="2">
    <source>
        <dbReference type="Proteomes" id="UP000027997"/>
    </source>
</evidence>
<sequence>MPCNLLEAARYQLNGSEMMNYRFTTHYGPVYPTPLVFTKSEIYFGAGLSSRFEPLPKSYQMFHLVWVANAIFKRQVEKKLTFPS</sequence>
<evidence type="ECO:0000313" key="1">
    <source>
        <dbReference type="EMBL" id="KEI70387.1"/>
    </source>
</evidence>
<comment type="caution">
    <text evidence="1">The sequence shown here is derived from an EMBL/GenBank/DDBJ whole genome shotgun (WGS) entry which is preliminary data.</text>
</comment>
<keyword evidence="2" id="KW-1185">Reference proteome</keyword>
<name>A0A081K8B1_9GAMM</name>
<gene>
    <name evidence="1" type="ORF">GV64_06270</name>
</gene>
<protein>
    <submittedName>
        <fullName evidence="1">Uncharacterized protein</fullName>
    </submittedName>
</protein>
<organism evidence="1 2">
    <name type="scientific">Endozoicomonas elysicola</name>
    <dbReference type="NCBI Taxonomy" id="305900"/>
    <lineage>
        <taxon>Bacteria</taxon>
        <taxon>Pseudomonadati</taxon>
        <taxon>Pseudomonadota</taxon>
        <taxon>Gammaproteobacteria</taxon>
        <taxon>Oceanospirillales</taxon>
        <taxon>Endozoicomonadaceae</taxon>
        <taxon>Endozoicomonas</taxon>
    </lineage>
</organism>
<reference evidence="1 2" key="1">
    <citation type="submission" date="2014-06" db="EMBL/GenBank/DDBJ databases">
        <title>Whole Genome Sequences of Three Symbiotic Endozoicomonas Bacteria.</title>
        <authorList>
            <person name="Neave M.J."/>
            <person name="Apprill A."/>
            <person name="Voolstra C.R."/>
        </authorList>
    </citation>
    <scope>NUCLEOTIDE SEQUENCE [LARGE SCALE GENOMIC DNA]</scope>
    <source>
        <strain evidence="1 2">DSM 22380</strain>
    </source>
</reference>
<dbReference type="STRING" id="305900.GV64_06270"/>
<dbReference type="Proteomes" id="UP000027997">
    <property type="component" value="Unassembled WGS sequence"/>
</dbReference>
<dbReference type="AlphaFoldDB" id="A0A081K8B1"/>